<proteinExistence type="predicted"/>
<dbReference type="Proteomes" id="UP000251634">
    <property type="component" value="Unassembled WGS sequence"/>
</dbReference>
<dbReference type="OrthoDB" id="9807051at2"/>
<dbReference type="InterPro" id="IPR013785">
    <property type="entry name" value="Aldolase_TIM"/>
</dbReference>
<dbReference type="RefSeq" id="WP_022256291.1">
    <property type="nucleotide sequence ID" value="NZ_DAWEON010000009.1"/>
</dbReference>
<dbReference type="GO" id="GO:0005975">
    <property type="term" value="P:carbohydrate metabolic process"/>
    <property type="evidence" value="ECO:0007669"/>
    <property type="project" value="InterPro"/>
</dbReference>
<gene>
    <name evidence="3" type="ORF">C4N22_11580</name>
    <name evidence="2" type="ORF">C4N25_06385</name>
</gene>
<reference evidence="4 5" key="1">
    <citation type="submission" date="2018-02" db="EMBL/GenBank/DDBJ databases">
        <title>Complete genome sequencing of Faecalibacterium prausnitzii strains isolated from the human gut.</title>
        <authorList>
            <person name="Fitzgerald B.C."/>
            <person name="Shkoporov A.N."/>
            <person name="Ross P.R."/>
            <person name="Hill C."/>
        </authorList>
    </citation>
    <scope>NUCLEOTIDE SEQUENCE [LARGE SCALE GENOMIC DNA]</scope>
    <source>
        <strain evidence="3 4">APC923/61-1</strain>
        <strain evidence="2 5">APC942/8-14-2</strain>
    </source>
</reference>
<dbReference type="PANTHER" id="PTHR10683">
    <property type="entry name" value="TRANSALDOLASE"/>
    <property type="match status" value="1"/>
</dbReference>
<dbReference type="EMBL" id="PRKZ01000003">
    <property type="protein sequence ID" value="RAW50604.1"/>
    <property type="molecule type" value="Genomic_DNA"/>
</dbReference>
<accession>A0A329TMD7</accession>
<dbReference type="Pfam" id="PF00923">
    <property type="entry name" value="TAL_FSA"/>
    <property type="match status" value="1"/>
</dbReference>
<comment type="caution">
    <text evidence="2">The sequence shown here is derived from an EMBL/GenBank/DDBJ whole genome shotgun (WGS) entry which is preliminary data.</text>
</comment>
<dbReference type="Gene3D" id="3.20.20.70">
    <property type="entry name" value="Aldolase class I"/>
    <property type="match status" value="1"/>
</dbReference>
<dbReference type="EMBL" id="PRLE01000007">
    <property type="protein sequence ID" value="RAW57440.1"/>
    <property type="molecule type" value="Genomic_DNA"/>
</dbReference>
<evidence type="ECO:0000313" key="2">
    <source>
        <dbReference type="EMBL" id="RAW50604.1"/>
    </source>
</evidence>
<dbReference type="InterPro" id="IPR001585">
    <property type="entry name" value="TAL/FSA"/>
</dbReference>
<keyword evidence="1" id="KW-0704">Schiff base</keyword>
<organism evidence="2 5">
    <name type="scientific">Faecalibacterium prausnitzii</name>
    <dbReference type="NCBI Taxonomy" id="853"/>
    <lineage>
        <taxon>Bacteria</taxon>
        <taxon>Bacillati</taxon>
        <taxon>Bacillota</taxon>
        <taxon>Clostridia</taxon>
        <taxon>Eubacteriales</taxon>
        <taxon>Oscillospiraceae</taxon>
        <taxon>Faecalibacterium</taxon>
    </lineage>
</organism>
<sequence>MKYFLDSAKLDEIKLAYNTFGIDGVTTNPRHIMLSGKPFLTAITDIANWIKEEGLEGYEKFPVSVEINPHLDDTEEMIAAAKKVSAISENFVIKIPCTEAGVAAARRLEKEGIRTNVTLVFSPAQAIWPAKNGSLFVSPFLGWKEANGEDCKQYIKDIVDIYKNYGFYGKTQIICAAIRTPKQIVDCAVAGADIVTTGLAVYQDAIKHAYTRQGIETFINAWDNTVTE</sequence>
<dbReference type="Proteomes" id="UP000250583">
    <property type="component" value="Unassembled WGS sequence"/>
</dbReference>
<dbReference type="AlphaFoldDB" id="A0A329TMD7"/>
<evidence type="ECO:0000313" key="3">
    <source>
        <dbReference type="EMBL" id="RAW57440.1"/>
    </source>
</evidence>
<dbReference type="PANTHER" id="PTHR10683:SF40">
    <property type="entry name" value="FRUCTOSE-6-PHOSPHATE ALDOLASE 1-RELATED"/>
    <property type="match status" value="1"/>
</dbReference>
<dbReference type="SUPFAM" id="SSF51569">
    <property type="entry name" value="Aldolase"/>
    <property type="match status" value="1"/>
</dbReference>
<protein>
    <submittedName>
        <fullName evidence="2">Transaldolase</fullName>
    </submittedName>
</protein>
<evidence type="ECO:0000256" key="1">
    <source>
        <dbReference type="ARBA" id="ARBA00023270"/>
    </source>
</evidence>
<evidence type="ECO:0000313" key="4">
    <source>
        <dbReference type="Proteomes" id="UP000250583"/>
    </source>
</evidence>
<evidence type="ECO:0000313" key="5">
    <source>
        <dbReference type="Proteomes" id="UP000251634"/>
    </source>
</evidence>
<name>A0A329TMD7_9FIRM</name>